<feature type="compositionally biased region" description="Acidic residues" evidence="1">
    <location>
        <begin position="184"/>
        <end position="196"/>
    </location>
</feature>
<proteinExistence type="predicted"/>
<feature type="transmembrane region" description="Helical" evidence="2">
    <location>
        <begin position="12"/>
        <end position="30"/>
    </location>
</feature>
<dbReference type="RefSeq" id="WP_148859393.1">
    <property type="nucleotide sequence ID" value="NZ_PHNJ01000011.1"/>
</dbReference>
<name>A0A8J8Q4W4_9EURY</name>
<dbReference type="Pfam" id="PF26045">
    <property type="entry name" value="OB_2TM_halo"/>
    <property type="match status" value="1"/>
</dbReference>
<evidence type="ECO:0000256" key="2">
    <source>
        <dbReference type="SAM" id="Phobius"/>
    </source>
</evidence>
<dbReference type="AlphaFoldDB" id="A0A8J8Q4W4"/>
<sequence>MPVDDHRRRLLALVLLVGALFGVFVWYGTVTYDPALNDYPGEDDVAPAPEAYVGERVSLDGEVLATDPVVVEVDAEGETWIVTLEHTNEALVRGDDPAVGERLSAHGTLTDSNTLDTDRAYTREPWEWTYMYAISAVGAVWVLGRVLTGWRVDRDQLTVVPREQRLAMTDLLSPSSDQARDDTTTDETADTEDDADAAMAPTAGGERDG</sequence>
<feature type="region of interest" description="Disordered" evidence="1">
    <location>
        <begin position="168"/>
        <end position="209"/>
    </location>
</feature>
<keyword evidence="4" id="KW-1185">Reference proteome</keyword>
<gene>
    <name evidence="3" type="ORF">CV102_18200</name>
</gene>
<dbReference type="EMBL" id="PHNJ01000011">
    <property type="protein sequence ID" value="TYL37245.1"/>
    <property type="molecule type" value="Genomic_DNA"/>
</dbReference>
<accession>A0A8J8Q4W4</accession>
<dbReference type="OrthoDB" id="206389at2157"/>
<organism evidence="3 4">
    <name type="scientific">Natronococcus pandeyae</name>
    <dbReference type="NCBI Taxonomy" id="2055836"/>
    <lineage>
        <taxon>Archaea</taxon>
        <taxon>Methanobacteriati</taxon>
        <taxon>Methanobacteriota</taxon>
        <taxon>Stenosarchaea group</taxon>
        <taxon>Halobacteria</taxon>
        <taxon>Halobacteriales</taxon>
        <taxon>Natrialbaceae</taxon>
        <taxon>Natronococcus</taxon>
    </lineage>
</organism>
<feature type="transmembrane region" description="Helical" evidence="2">
    <location>
        <begin position="128"/>
        <end position="147"/>
    </location>
</feature>
<evidence type="ECO:0000313" key="4">
    <source>
        <dbReference type="Proteomes" id="UP000766904"/>
    </source>
</evidence>
<reference evidence="3" key="1">
    <citation type="submission" date="2017-11" db="EMBL/GenBank/DDBJ databases">
        <authorList>
            <person name="Kajale S.C."/>
            <person name="Sharma A."/>
        </authorList>
    </citation>
    <scope>NUCLEOTIDE SEQUENCE</scope>
    <source>
        <strain evidence="3">LS1_42</strain>
    </source>
</reference>
<evidence type="ECO:0000256" key="1">
    <source>
        <dbReference type="SAM" id="MobiDB-lite"/>
    </source>
</evidence>
<dbReference type="Proteomes" id="UP000766904">
    <property type="component" value="Unassembled WGS sequence"/>
</dbReference>
<keyword evidence="2" id="KW-0812">Transmembrane</keyword>
<evidence type="ECO:0000313" key="3">
    <source>
        <dbReference type="EMBL" id="TYL37245.1"/>
    </source>
</evidence>
<comment type="caution">
    <text evidence="3">The sequence shown here is derived from an EMBL/GenBank/DDBJ whole genome shotgun (WGS) entry which is preliminary data.</text>
</comment>
<keyword evidence="2" id="KW-0472">Membrane</keyword>
<dbReference type="InterPro" id="IPR058927">
    <property type="entry name" value="OB_2TM"/>
</dbReference>
<protein>
    <submittedName>
        <fullName evidence="3">Uncharacterized protein</fullName>
    </submittedName>
</protein>
<keyword evidence="2" id="KW-1133">Transmembrane helix</keyword>